<name>A0AAJ5Z034_9BASI</name>
<organism evidence="1 2">
    <name type="scientific">Malassezia arunalokei</name>
    <dbReference type="NCBI Taxonomy" id="1514897"/>
    <lineage>
        <taxon>Eukaryota</taxon>
        <taxon>Fungi</taxon>
        <taxon>Dikarya</taxon>
        <taxon>Basidiomycota</taxon>
        <taxon>Ustilaginomycotina</taxon>
        <taxon>Malasseziomycetes</taxon>
        <taxon>Malasseziales</taxon>
        <taxon>Malasseziaceae</taxon>
        <taxon>Malassezia</taxon>
    </lineage>
</organism>
<accession>A0AAJ5Z034</accession>
<keyword evidence="2" id="KW-1185">Reference proteome</keyword>
<dbReference type="AlphaFoldDB" id="A0AAJ5Z034"/>
<sequence length="75" mass="8518">MDGKRRAQRRPLSELDAEQVAERSVQGDVVDEVCRRLSLLQTARPRRHQSKGVRLASGAREFTVFEDPYAAHICP</sequence>
<dbReference type="Proteomes" id="UP001217582">
    <property type="component" value="Chromosome 3"/>
</dbReference>
<proteinExistence type="predicted"/>
<evidence type="ECO:0000313" key="2">
    <source>
        <dbReference type="Proteomes" id="UP001217582"/>
    </source>
</evidence>
<reference evidence="1 2" key="1">
    <citation type="submission" date="2023-03" db="EMBL/GenBank/DDBJ databases">
        <title>Mating type loci evolution in Malassezia.</title>
        <authorList>
            <person name="Coelho M.A."/>
        </authorList>
    </citation>
    <scope>NUCLEOTIDE SEQUENCE [LARGE SCALE GENOMIC DNA]</scope>
    <source>
        <strain evidence="1 2">CBS 13387</strain>
    </source>
</reference>
<dbReference type="EMBL" id="CP119918">
    <property type="protein sequence ID" value="WFD15452.1"/>
    <property type="molecule type" value="Genomic_DNA"/>
</dbReference>
<gene>
    <name evidence="1" type="ORF">MARU1_001470</name>
</gene>
<protein>
    <submittedName>
        <fullName evidence="1">Uncharacterized protein</fullName>
    </submittedName>
</protein>
<evidence type="ECO:0000313" key="1">
    <source>
        <dbReference type="EMBL" id="WFD15452.1"/>
    </source>
</evidence>